<evidence type="ECO:0000256" key="7">
    <source>
        <dbReference type="ARBA" id="ARBA00032162"/>
    </source>
</evidence>
<organism evidence="12">
    <name type="scientific">Mesorhizobium sp. WSM2240</name>
    <dbReference type="NCBI Taxonomy" id="3228851"/>
    <lineage>
        <taxon>Bacteria</taxon>
        <taxon>Pseudomonadati</taxon>
        <taxon>Pseudomonadota</taxon>
        <taxon>Alphaproteobacteria</taxon>
        <taxon>Hyphomicrobiales</taxon>
        <taxon>Phyllobacteriaceae</taxon>
        <taxon>Mesorhizobium</taxon>
    </lineage>
</organism>
<dbReference type="InterPro" id="IPR000086">
    <property type="entry name" value="NUDIX_hydrolase_dom"/>
</dbReference>
<feature type="short sequence motif" description="Nudix box" evidence="10">
    <location>
        <begin position="79"/>
        <end position="100"/>
    </location>
</feature>
<dbReference type="GO" id="GO:0046872">
    <property type="term" value="F:metal ion binding"/>
    <property type="evidence" value="ECO:0007669"/>
    <property type="project" value="UniProtKB-KW"/>
</dbReference>
<dbReference type="CDD" id="cd24157">
    <property type="entry name" value="NUDIX_GDPMK"/>
    <property type="match status" value="1"/>
</dbReference>
<evidence type="ECO:0000256" key="4">
    <source>
        <dbReference type="ARBA" id="ARBA00011738"/>
    </source>
</evidence>
<feature type="binding site" evidence="9">
    <location>
        <position position="97"/>
    </location>
    <ligand>
        <name>Mg(2+)</name>
        <dbReference type="ChEBI" id="CHEBI:18420"/>
        <label>1</label>
    </ligand>
</feature>
<dbReference type="GO" id="GO:0006753">
    <property type="term" value="P:nucleoside phosphate metabolic process"/>
    <property type="evidence" value="ECO:0007669"/>
    <property type="project" value="TreeGrafter"/>
</dbReference>
<feature type="domain" description="Nudix hydrolase" evidence="11">
    <location>
        <begin position="37"/>
        <end position="175"/>
    </location>
</feature>
<dbReference type="PROSITE" id="PS51462">
    <property type="entry name" value="NUDIX"/>
    <property type="match status" value="1"/>
</dbReference>
<keyword evidence="6 12" id="KW-0378">Hydrolase</keyword>
<dbReference type="InterPro" id="IPR004385">
    <property type="entry name" value="NDP_pyrophosphatase"/>
</dbReference>
<dbReference type="PANTHER" id="PTHR11839:SF18">
    <property type="entry name" value="NUDIX HYDROLASE DOMAIN-CONTAINING PROTEIN"/>
    <property type="match status" value="1"/>
</dbReference>
<comment type="subunit">
    <text evidence="4">Homodimer.</text>
</comment>
<sequence length="188" mass="20737">MAATIENVELVYEGWGRFLLVRMRREDGSVLTQQLDDHGDGVAVLPYDPDRKVVTVVRQVRPSALFTGRGVMVIEAPAGRLDTDDPEACAKREALEESGLKIAELEHIGTFWISPATSTERAHLYLGRYSEADRLSDGGGLHDEGEQIIVEEVPIARILAMADSGELDDVKTFCAVQALRLRYPEICA</sequence>
<protein>
    <recommendedName>
        <fullName evidence="5">GDP-mannose pyrophosphatase</fullName>
    </recommendedName>
    <alternativeName>
        <fullName evidence="7">GDP-mannose hydrolase</fullName>
    </alternativeName>
    <alternativeName>
        <fullName evidence="8">GDPMK</fullName>
    </alternativeName>
</protein>
<dbReference type="Pfam" id="PF00293">
    <property type="entry name" value="NUDIX"/>
    <property type="match status" value="1"/>
</dbReference>
<dbReference type="Gene3D" id="3.90.79.10">
    <property type="entry name" value="Nucleoside Triphosphate Pyrophosphohydrolase"/>
    <property type="match status" value="1"/>
</dbReference>
<accession>A0AAU8CR82</accession>
<dbReference type="AlphaFoldDB" id="A0AAU8CR82"/>
<dbReference type="GO" id="GO:0005829">
    <property type="term" value="C:cytosol"/>
    <property type="evidence" value="ECO:0007669"/>
    <property type="project" value="TreeGrafter"/>
</dbReference>
<comment type="cofactor">
    <cofactor evidence="2 9">
        <name>Mg(2+)</name>
        <dbReference type="ChEBI" id="CHEBI:18420"/>
    </cofactor>
</comment>
<dbReference type="InterPro" id="IPR015797">
    <property type="entry name" value="NUDIX_hydrolase-like_dom_sf"/>
</dbReference>
<comment type="similarity">
    <text evidence="3">Belongs to the Nudix hydrolase family. NudK subfamily.</text>
</comment>
<evidence type="ECO:0000256" key="1">
    <source>
        <dbReference type="ARBA" id="ARBA00000847"/>
    </source>
</evidence>
<gene>
    <name evidence="12" type="ORF">ABVK50_02080</name>
</gene>
<dbReference type="GO" id="GO:0016818">
    <property type="term" value="F:hydrolase activity, acting on acid anhydrides, in phosphorus-containing anhydrides"/>
    <property type="evidence" value="ECO:0007669"/>
    <property type="project" value="InterPro"/>
</dbReference>
<keyword evidence="9" id="KW-0479">Metal-binding</keyword>
<dbReference type="EMBL" id="CP159253">
    <property type="protein sequence ID" value="XCG49451.1"/>
    <property type="molecule type" value="Genomic_DNA"/>
</dbReference>
<dbReference type="RefSeq" id="WP_353643016.1">
    <property type="nucleotide sequence ID" value="NZ_CP159253.1"/>
</dbReference>
<keyword evidence="9" id="KW-0460">Magnesium</keyword>
<evidence type="ECO:0000256" key="10">
    <source>
        <dbReference type="PIRSR" id="PIRSR604385-3"/>
    </source>
</evidence>
<dbReference type="GO" id="GO:0019693">
    <property type="term" value="P:ribose phosphate metabolic process"/>
    <property type="evidence" value="ECO:0007669"/>
    <property type="project" value="TreeGrafter"/>
</dbReference>
<feature type="binding site" evidence="9">
    <location>
        <position position="93"/>
    </location>
    <ligand>
        <name>Mg(2+)</name>
        <dbReference type="ChEBI" id="CHEBI:18420"/>
        <label>1</label>
    </ligand>
</feature>
<feature type="binding site" evidence="9">
    <location>
        <position position="78"/>
    </location>
    <ligand>
        <name>Mg(2+)</name>
        <dbReference type="ChEBI" id="CHEBI:18420"/>
        <label>1</label>
    </ligand>
</feature>
<dbReference type="SUPFAM" id="SSF55811">
    <property type="entry name" value="Nudix"/>
    <property type="match status" value="1"/>
</dbReference>
<evidence type="ECO:0000256" key="5">
    <source>
        <dbReference type="ARBA" id="ARBA00016377"/>
    </source>
</evidence>
<dbReference type="PANTHER" id="PTHR11839">
    <property type="entry name" value="UDP/ADP-SUGAR PYROPHOSPHATASE"/>
    <property type="match status" value="1"/>
</dbReference>
<evidence type="ECO:0000256" key="8">
    <source>
        <dbReference type="ARBA" id="ARBA00032272"/>
    </source>
</evidence>
<feature type="binding site" evidence="9">
    <location>
        <position position="146"/>
    </location>
    <ligand>
        <name>Mg(2+)</name>
        <dbReference type="ChEBI" id="CHEBI:18420"/>
        <label>1</label>
    </ligand>
</feature>
<evidence type="ECO:0000256" key="9">
    <source>
        <dbReference type="PIRSR" id="PIRSR604385-2"/>
    </source>
</evidence>
<evidence type="ECO:0000256" key="6">
    <source>
        <dbReference type="ARBA" id="ARBA00022801"/>
    </source>
</evidence>
<dbReference type="NCBIfam" id="TIGR00052">
    <property type="entry name" value="nudix-type nucleoside diphosphatase, YffH/AdpP family"/>
    <property type="match status" value="1"/>
</dbReference>
<proteinExistence type="inferred from homology"/>
<evidence type="ECO:0000256" key="2">
    <source>
        <dbReference type="ARBA" id="ARBA00001946"/>
    </source>
</evidence>
<evidence type="ECO:0000256" key="3">
    <source>
        <dbReference type="ARBA" id="ARBA00007275"/>
    </source>
</evidence>
<evidence type="ECO:0000313" key="12">
    <source>
        <dbReference type="EMBL" id="XCG49451.1"/>
    </source>
</evidence>
<comment type="catalytic activity">
    <reaction evidence="1">
        <text>GDP-alpha-D-mannose + H2O = alpha-D-mannose 1-phosphate + GMP + 2 H(+)</text>
        <dbReference type="Rhea" id="RHEA:27978"/>
        <dbReference type="ChEBI" id="CHEBI:15377"/>
        <dbReference type="ChEBI" id="CHEBI:15378"/>
        <dbReference type="ChEBI" id="CHEBI:57527"/>
        <dbReference type="ChEBI" id="CHEBI:58115"/>
        <dbReference type="ChEBI" id="CHEBI:58409"/>
    </reaction>
</comment>
<name>A0AAU8CR82_9HYPH</name>
<evidence type="ECO:0000259" key="11">
    <source>
        <dbReference type="PROSITE" id="PS51462"/>
    </source>
</evidence>
<reference evidence="12" key="1">
    <citation type="submission" date="2024-06" db="EMBL/GenBank/DDBJ databases">
        <title>Mesorhizobium karijinii sp. nov., a symbiont of the iconic Swainsona formosa from arid Australia.</title>
        <authorList>
            <person name="Hill Y.J."/>
            <person name="Watkin E.L.J."/>
            <person name="O'Hara G.W."/>
            <person name="Terpolilli J."/>
            <person name="Tye M.L."/>
            <person name="Kohlmeier M.G."/>
        </authorList>
    </citation>
    <scope>NUCLEOTIDE SEQUENCE</scope>
    <source>
        <strain evidence="12">WSM2240</strain>
    </source>
</reference>